<evidence type="ECO:0000313" key="2">
    <source>
        <dbReference type="Proteomes" id="UP001265983"/>
    </source>
</evidence>
<evidence type="ECO:0000313" key="1">
    <source>
        <dbReference type="EMBL" id="MDT9411969.1"/>
    </source>
</evidence>
<gene>
    <name evidence="1" type="ORF">P8T80_11435</name>
</gene>
<dbReference type="RefSeq" id="WP_315644682.1">
    <property type="nucleotide sequence ID" value="NZ_JARUHM010000015.1"/>
</dbReference>
<dbReference type="SUPFAM" id="SSF143011">
    <property type="entry name" value="RelE-like"/>
    <property type="match status" value="1"/>
</dbReference>
<proteinExistence type="predicted"/>
<dbReference type="Proteomes" id="UP001265983">
    <property type="component" value="Unassembled WGS sequence"/>
</dbReference>
<dbReference type="InterPro" id="IPR035093">
    <property type="entry name" value="RelE/ParE_toxin_dom_sf"/>
</dbReference>
<reference evidence="1 2" key="1">
    <citation type="submission" date="2023-03" db="EMBL/GenBank/DDBJ databases">
        <title>Whole genome sequence of the first Corynebacterium rouxii strains isolated in Brazil: a recent member of Corynebacterium diphtheriae complex.</title>
        <authorList>
            <person name="Vieira V."/>
            <person name="Ramos J.N."/>
            <person name="Araujo M.R.B."/>
            <person name="Baio P.V."/>
            <person name="Sant'Anna L.O."/>
            <person name="Veras J.F.C."/>
            <person name="Vieira E.M.D."/>
            <person name="Sousa M.A.B."/>
            <person name="Camargo C.H."/>
            <person name="Sacchi C.T."/>
            <person name="Campos K.R."/>
            <person name="Santos M.B.N."/>
            <person name="Bokermann S."/>
            <person name="Alvim L.B."/>
            <person name="Santos L.S."/>
            <person name="Mattos-Guaraldi A.L."/>
        </authorList>
    </citation>
    <scope>NUCLEOTIDE SEQUENCE [LARGE SCALE GENOMIC DNA]</scope>
    <source>
        <strain evidence="1 2">70862</strain>
    </source>
</reference>
<keyword evidence="2" id="KW-1185">Reference proteome</keyword>
<dbReference type="Gene3D" id="3.30.2310.20">
    <property type="entry name" value="RelE-like"/>
    <property type="match status" value="1"/>
</dbReference>
<protein>
    <recommendedName>
        <fullName evidence="3">Type II toxin-antitoxin system RelE/ParE family toxin</fullName>
    </recommendedName>
</protein>
<dbReference type="EMBL" id="JARUHM010000015">
    <property type="protein sequence ID" value="MDT9411969.1"/>
    <property type="molecule type" value="Genomic_DNA"/>
</dbReference>
<name>A0ABU3PQ72_9CORY</name>
<organism evidence="1 2">
    <name type="scientific">Corynebacterium rouxii</name>
    <dbReference type="NCBI Taxonomy" id="2719119"/>
    <lineage>
        <taxon>Bacteria</taxon>
        <taxon>Bacillati</taxon>
        <taxon>Actinomycetota</taxon>
        <taxon>Actinomycetes</taxon>
        <taxon>Mycobacteriales</taxon>
        <taxon>Corynebacteriaceae</taxon>
        <taxon>Corynebacterium</taxon>
    </lineage>
</organism>
<evidence type="ECO:0008006" key="3">
    <source>
        <dbReference type="Google" id="ProtNLM"/>
    </source>
</evidence>
<accession>A0ABU3PQ72</accession>
<sequence>MTSWTVEFSPRAAKELRKLDRPVQKRIVAYLREISASLRRVVCFPDF</sequence>
<comment type="caution">
    <text evidence="1">The sequence shown here is derived from an EMBL/GenBank/DDBJ whole genome shotgun (WGS) entry which is preliminary data.</text>
</comment>